<keyword evidence="6" id="KW-1003">Cell membrane</keyword>
<dbReference type="PANTHER" id="PTHR36118:SF1">
    <property type="entry name" value="ION-TRANSLOCATING OXIDOREDUCTASE COMPLEX SUBUNIT G"/>
    <property type="match status" value="1"/>
</dbReference>
<protein>
    <recommendedName>
        <fullName evidence="6">Ion-translocating oxidoreductase complex subunit G</fullName>
        <ecNumber evidence="6">7.-.-.-</ecNumber>
    </recommendedName>
    <alternativeName>
        <fullName evidence="6">Rnf electron transport complex subunit G</fullName>
    </alternativeName>
</protein>
<dbReference type="SMART" id="SM00900">
    <property type="entry name" value="FMN_bind"/>
    <property type="match status" value="1"/>
</dbReference>
<proteinExistence type="inferred from homology"/>
<feature type="domain" description="FMN-binding" evidence="9">
    <location>
        <begin position="144"/>
        <end position="237"/>
    </location>
</feature>
<keyword evidence="6 8" id="KW-1133">Transmembrane helix</keyword>
<evidence type="ECO:0000256" key="4">
    <source>
        <dbReference type="ARBA" id="ARBA00022643"/>
    </source>
</evidence>
<dbReference type="Proteomes" id="UP000739538">
    <property type="component" value="Unassembled WGS sequence"/>
</dbReference>
<evidence type="ECO:0000256" key="1">
    <source>
        <dbReference type="ARBA" id="ARBA00022448"/>
    </source>
</evidence>
<keyword evidence="5 6" id="KW-0249">Electron transport</keyword>
<evidence type="ECO:0000256" key="7">
    <source>
        <dbReference type="SAM" id="MobiDB-lite"/>
    </source>
</evidence>
<comment type="caution">
    <text evidence="10">The sequence shown here is derived from an EMBL/GenBank/DDBJ whole genome shotgun (WGS) entry which is preliminary data.</text>
</comment>
<feature type="region of interest" description="Disordered" evidence="7">
    <location>
        <begin position="79"/>
        <end position="118"/>
    </location>
</feature>
<dbReference type="InterPro" id="IPR007329">
    <property type="entry name" value="FMN-bd"/>
</dbReference>
<dbReference type="PANTHER" id="PTHR36118">
    <property type="entry name" value="ION-TRANSLOCATING OXIDOREDUCTASE COMPLEX SUBUNIT G"/>
    <property type="match status" value="1"/>
</dbReference>
<reference evidence="10" key="1">
    <citation type="submission" date="2020-04" db="EMBL/GenBank/DDBJ databases">
        <authorList>
            <person name="Zhang T."/>
        </authorList>
    </citation>
    <scope>NUCLEOTIDE SEQUENCE</scope>
    <source>
        <strain evidence="10">HKST-UBA02</strain>
    </source>
</reference>
<dbReference type="HAMAP" id="MF_00479">
    <property type="entry name" value="RsxG_RnfG"/>
    <property type="match status" value="1"/>
</dbReference>
<feature type="modified residue" description="FMN phosphoryl threonine" evidence="6">
    <location>
        <position position="220"/>
    </location>
</feature>
<accession>A0A956N7S2</accession>
<feature type="transmembrane region" description="Helical" evidence="8">
    <location>
        <begin position="12"/>
        <end position="31"/>
    </location>
</feature>
<evidence type="ECO:0000313" key="11">
    <source>
        <dbReference type="Proteomes" id="UP000739538"/>
    </source>
</evidence>
<evidence type="ECO:0000259" key="9">
    <source>
        <dbReference type="SMART" id="SM00900"/>
    </source>
</evidence>
<evidence type="ECO:0000256" key="5">
    <source>
        <dbReference type="ARBA" id="ARBA00022982"/>
    </source>
</evidence>
<keyword evidence="6" id="KW-1278">Translocase</keyword>
<keyword evidence="4 6" id="KW-0288">FMN</keyword>
<keyword evidence="2 6" id="KW-0597">Phosphoprotein</keyword>
<dbReference type="EMBL" id="JAGQHS010000002">
    <property type="protein sequence ID" value="MCA9754315.1"/>
    <property type="molecule type" value="Genomic_DNA"/>
</dbReference>
<keyword evidence="1 6" id="KW-0813">Transport</keyword>
<dbReference type="InterPro" id="IPR010209">
    <property type="entry name" value="Ion_transpt_RnfG/RsxG"/>
</dbReference>
<evidence type="ECO:0000256" key="2">
    <source>
        <dbReference type="ARBA" id="ARBA00022553"/>
    </source>
</evidence>
<feature type="compositionally biased region" description="Basic and acidic residues" evidence="7">
    <location>
        <begin position="246"/>
        <end position="262"/>
    </location>
</feature>
<organism evidence="10 11">
    <name type="scientific">Eiseniibacteriota bacterium</name>
    <dbReference type="NCBI Taxonomy" id="2212470"/>
    <lineage>
        <taxon>Bacteria</taxon>
        <taxon>Candidatus Eiseniibacteriota</taxon>
    </lineage>
</organism>
<comment type="subcellular location">
    <subcellularLocation>
        <location evidence="6">Cell membrane</location>
        <topology evidence="6">Single-pass membrane protein</topology>
    </subcellularLocation>
</comment>
<comment type="function">
    <text evidence="6">Part of a membrane-bound complex that couples electron transfer with translocation of ions across the membrane.</text>
</comment>
<keyword evidence="6 8" id="KW-0812">Transmembrane</keyword>
<keyword evidence="3 6" id="KW-0285">Flavoprotein</keyword>
<dbReference type="GO" id="GO:0005886">
    <property type="term" value="C:plasma membrane"/>
    <property type="evidence" value="ECO:0007669"/>
    <property type="project" value="UniProtKB-SubCell"/>
</dbReference>
<keyword evidence="6 8" id="KW-0472">Membrane</keyword>
<evidence type="ECO:0000256" key="3">
    <source>
        <dbReference type="ARBA" id="ARBA00022630"/>
    </source>
</evidence>
<name>A0A956N7S2_UNCEI</name>
<dbReference type="Pfam" id="PF04205">
    <property type="entry name" value="FMN_bind"/>
    <property type="match status" value="1"/>
</dbReference>
<dbReference type="AlphaFoldDB" id="A0A956N7S2"/>
<feature type="compositionally biased region" description="Gly residues" evidence="7">
    <location>
        <begin position="79"/>
        <end position="95"/>
    </location>
</feature>
<feature type="region of interest" description="Disordered" evidence="7">
    <location>
        <begin position="238"/>
        <end position="262"/>
    </location>
</feature>
<comment type="similarity">
    <text evidence="6">Belongs to the RnfG family.</text>
</comment>
<comment type="cofactor">
    <cofactor evidence="6">
        <name>FMN</name>
        <dbReference type="ChEBI" id="CHEBI:58210"/>
    </cofactor>
</comment>
<feature type="compositionally biased region" description="Low complexity" evidence="7">
    <location>
        <begin position="96"/>
        <end position="105"/>
    </location>
</feature>
<dbReference type="GO" id="GO:0009055">
    <property type="term" value="F:electron transfer activity"/>
    <property type="evidence" value="ECO:0007669"/>
    <property type="project" value="InterPro"/>
</dbReference>
<evidence type="ECO:0000256" key="8">
    <source>
        <dbReference type="SAM" id="Phobius"/>
    </source>
</evidence>
<sequence>MEAPRQTPAYRLIVTLGVAGFLSGLIIVSVYEWTRPKILAHQAESLRKAVLEVLPAAKTMRPLVEVDGAWRIAPEGGATAGAGTAGAESGSGDGASGSSTSAAADGADDGAAGGKEAAPGERAFAGFDDSGSLVGFAFEAEGGGFQDVIRLIYGFDPKAREIVGMRILESRETPGLGDKIYKDPKFVHGFDALAVDPEIVLVKGAGSGKENEVHAITGATISSRAVVEILRTSRAHWDGATPQDTSMDRTRVSEKEEVQGGS</sequence>
<gene>
    <name evidence="6" type="primary">rnfG</name>
    <name evidence="10" type="ORF">KDA27_00825</name>
</gene>
<evidence type="ECO:0000256" key="6">
    <source>
        <dbReference type="HAMAP-Rule" id="MF_00479"/>
    </source>
</evidence>
<dbReference type="EC" id="7.-.-.-" evidence="6"/>
<evidence type="ECO:0000313" key="10">
    <source>
        <dbReference type="EMBL" id="MCA9754315.1"/>
    </source>
</evidence>
<dbReference type="GO" id="GO:0022900">
    <property type="term" value="P:electron transport chain"/>
    <property type="evidence" value="ECO:0007669"/>
    <property type="project" value="UniProtKB-UniRule"/>
</dbReference>
<dbReference type="GO" id="GO:0010181">
    <property type="term" value="F:FMN binding"/>
    <property type="evidence" value="ECO:0007669"/>
    <property type="project" value="InterPro"/>
</dbReference>
<comment type="subunit">
    <text evidence="6">The complex is composed of six subunits: RnfA, RnfB, RnfC, RnfD, RnfE and RnfG.</text>
</comment>
<reference evidence="10" key="2">
    <citation type="journal article" date="2021" name="Microbiome">
        <title>Successional dynamics and alternative stable states in a saline activated sludge microbial community over 9 years.</title>
        <authorList>
            <person name="Wang Y."/>
            <person name="Ye J."/>
            <person name="Ju F."/>
            <person name="Liu L."/>
            <person name="Boyd J.A."/>
            <person name="Deng Y."/>
            <person name="Parks D.H."/>
            <person name="Jiang X."/>
            <person name="Yin X."/>
            <person name="Woodcroft B.J."/>
            <person name="Tyson G.W."/>
            <person name="Hugenholtz P."/>
            <person name="Polz M.F."/>
            <person name="Zhang T."/>
        </authorList>
    </citation>
    <scope>NUCLEOTIDE SEQUENCE</scope>
    <source>
        <strain evidence="10">HKST-UBA02</strain>
    </source>
</reference>